<dbReference type="AlphaFoldDB" id="A0A3N4IPY6"/>
<evidence type="ECO:0000313" key="3">
    <source>
        <dbReference type="Proteomes" id="UP000275078"/>
    </source>
</evidence>
<reference evidence="2 3" key="1">
    <citation type="journal article" date="2018" name="Nat. Ecol. Evol.">
        <title>Pezizomycetes genomes reveal the molecular basis of ectomycorrhizal truffle lifestyle.</title>
        <authorList>
            <person name="Murat C."/>
            <person name="Payen T."/>
            <person name="Noel B."/>
            <person name="Kuo A."/>
            <person name="Morin E."/>
            <person name="Chen J."/>
            <person name="Kohler A."/>
            <person name="Krizsan K."/>
            <person name="Balestrini R."/>
            <person name="Da Silva C."/>
            <person name="Montanini B."/>
            <person name="Hainaut M."/>
            <person name="Levati E."/>
            <person name="Barry K.W."/>
            <person name="Belfiori B."/>
            <person name="Cichocki N."/>
            <person name="Clum A."/>
            <person name="Dockter R.B."/>
            <person name="Fauchery L."/>
            <person name="Guy J."/>
            <person name="Iotti M."/>
            <person name="Le Tacon F."/>
            <person name="Lindquist E.A."/>
            <person name="Lipzen A."/>
            <person name="Malagnac F."/>
            <person name="Mello A."/>
            <person name="Molinier V."/>
            <person name="Miyauchi S."/>
            <person name="Poulain J."/>
            <person name="Riccioni C."/>
            <person name="Rubini A."/>
            <person name="Sitrit Y."/>
            <person name="Splivallo R."/>
            <person name="Traeger S."/>
            <person name="Wang M."/>
            <person name="Zifcakova L."/>
            <person name="Wipf D."/>
            <person name="Zambonelli A."/>
            <person name="Paolocci F."/>
            <person name="Nowrousian M."/>
            <person name="Ottonello S."/>
            <person name="Baldrian P."/>
            <person name="Spatafora J.W."/>
            <person name="Henrissat B."/>
            <person name="Nagy L.G."/>
            <person name="Aury J.M."/>
            <person name="Wincker P."/>
            <person name="Grigoriev I.V."/>
            <person name="Bonfante P."/>
            <person name="Martin F.M."/>
        </authorList>
    </citation>
    <scope>NUCLEOTIDE SEQUENCE [LARGE SCALE GENOMIC DNA]</scope>
    <source>
        <strain evidence="2 3">RN42</strain>
    </source>
</reference>
<evidence type="ECO:0000256" key="1">
    <source>
        <dbReference type="SAM" id="MobiDB-lite"/>
    </source>
</evidence>
<dbReference type="Proteomes" id="UP000275078">
    <property type="component" value="Unassembled WGS sequence"/>
</dbReference>
<evidence type="ECO:0000313" key="2">
    <source>
        <dbReference type="EMBL" id="RPA86260.1"/>
    </source>
</evidence>
<sequence>MSPTRKTSMPQSEPSPQNHPQYPCPNVSSSGSFPCAGDQYRSQNSPSEPEPDADEGETSNRRLETGTCEVGPEDMKPHEVTQDSSFLYISNQRYYHSAYNSSACFLDEEDPLNYYTDWPYSEDWVLDSGILSGRQEPAMQYYPYERECYACTFLEAGKCDVHSITSQELYNDTESLTSSKKEGRDSRALNGMIITGQPAVCNGPDDGAKVEAGPAGNLGPGSNRLSNSIESHMFRKLDVGEHADVGAVDYVGHKNDQ</sequence>
<accession>A0A3N4IPY6</accession>
<feature type="compositionally biased region" description="Polar residues" evidence="1">
    <location>
        <begin position="1"/>
        <end position="32"/>
    </location>
</feature>
<dbReference type="EMBL" id="ML119650">
    <property type="protein sequence ID" value="RPA86260.1"/>
    <property type="molecule type" value="Genomic_DNA"/>
</dbReference>
<name>A0A3N4IPY6_ASCIM</name>
<feature type="region of interest" description="Disordered" evidence="1">
    <location>
        <begin position="1"/>
        <end position="79"/>
    </location>
</feature>
<proteinExistence type="predicted"/>
<organism evidence="2 3">
    <name type="scientific">Ascobolus immersus RN42</name>
    <dbReference type="NCBI Taxonomy" id="1160509"/>
    <lineage>
        <taxon>Eukaryota</taxon>
        <taxon>Fungi</taxon>
        <taxon>Dikarya</taxon>
        <taxon>Ascomycota</taxon>
        <taxon>Pezizomycotina</taxon>
        <taxon>Pezizomycetes</taxon>
        <taxon>Pezizales</taxon>
        <taxon>Ascobolaceae</taxon>
        <taxon>Ascobolus</taxon>
    </lineage>
</organism>
<keyword evidence="3" id="KW-1185">Reference proteome</keyword>
<gene>
    <name evidence="2" type="ORF">BJ508DRAFT_302164</name>
</gene>
<protein>
    <submittedName>
        <fullName evidence="2">Uncharacterized protein</fullName>
    </submittedName>
</protein>